<organism evidence="3 4">
    <name type="scientific">Cadophora malorum</name>
    <dbReference type="NCBI Taxonomy" id="108018"/>
    <lineage>
        <taxon>Eukaryota</taxon>
        <taxon>Fungi</taxon>
        <taxon>Dikarya</taxon>
        <taxon>Ascomycota</taxon>
        <taxon>Pezizomycotina</taxon>
        <taxon>Leotiomycetes</taxon>
        <taxon>Helotiales</taxon>
        <taxon>Ploettnerulaceae</taxon>
        <taxon>Cadophora</taxon>
    </lineage>
</organism>
<dbReference type="OrthoDB" id="5383784at2759"/>
<keyword evidence="4" id="KW-1185">Reference proteome</keyword>
<keyword evidence="2" id="KW-1133">Transmembrane helix</keyword>
<feature type="compositionally biased region" description="Basic and acidic residues" evidence="1">
    <location>
        <begin position="37"/>
        <end position="51"/>
    </location>
</feature>
<sequence length="507" mass="56477">MGRQEYLTAMALGRGHYEDEIIETAAVGSSSTQQYNDRGHPRNPETKRREREHVRAANEVMQVTGVVEDSLAARQKIVQSMNDKNQETFTGLRFMEIGRGVLVGGVWGVMGLRRRVLLYKPYADMRFLDILRQERAIHGIPHMFLSGVPTVIAYHISDWVAFFVETMIDQFYDEDDEPVTEREDQVRNLLHNFRDATFCYLTLHFRLFAILQQLNLLPGSPWFPSLKSFIPFSSSSPLTMPPLPSMNSASMLSWGGALATTLAPMLVILIHGKIKYAASSIIYRPIYKALPRPIGDSMFAGLSMSAPTMEYDTPDRPEERQGSRSDEPTLRALEGMPTLVSVHGDETDDDEEMAHATLISFDVEATEPVENAAGTWSAELRSANEPKAPEEVKYRVTGLTMLPPIMATEGLREIVAGVIVMPLEAVMVRIIGRAYRASAGLPMDDMYSIGFTIRGFQNIASALTMQLVVTGIAWAGFTIGTQWWGRKKRAMMAEKAAAESAETTGLD</sequence>
<accession>A0A8H7T6M5</accession>
<evidence type="ECO:0000313" key="4">
    <source>
        <dbReference type="Proteomes" id="UP000664132"/>
    </source>
</evidence>
<gene>
    <name evidence="3" type="ORF">IFR04_012908</name>
</gene>
<reference evidence="3" key="1">
    <citation type="submission" date="2021-02" db="EMBL/GenBank/DDBJ databases">
        <title>Genome sequence Cadophora malorum strain M34.</title>
        <authorList>
            <person name="Stefanovic E."/>
            <person name="Vu D."/>
            <person name="Scully C."/>
            <person name="Dijksterhuis J."/>
            <person name="Roader J."/>
            <person name="Houbraken J."/>
        </authorList>
    </citation>
    <scope>NUCLEOTIDE SEQUENCE</scope>
    <source>
        <strain evidence="3">M34</strain>
    </source>
</reference>
<proteinExistence type="predicted"/>
<feature type="region of interest" description="Disordered" evidence="1">
    <location>
        <begin position="307"/>
        <end position="329"/>
    </location>
</feature>
<evidence type="ECO:0000256" key="2">
    <source>
        <dbReference type="SAM" id="Phobius"/>
    </source>
</evidence>
<keyword evidence="2" id="KW-0472">Membrane</keyword>
<dbReference type="Proteomes" id="UP000664132">
    <property type="component" value="Unassembled WGS sequence"/>
</dbReference>
<keyword evidence="2" id="KW-0812">Transmembrane</keyword>
<feature type="compositionally biased region" description="Polar residues" evidence="1">
    <location>
        <begin position="27"/>
        <end position="36"/>
    </location>
</feature>
<evidence type="ECO:0000256" key="1">
    <source>
        <dbReference type="SAM" id="MobiDB-lite"/>
    </source>
</evidence>
<feature type="transmembrane region" description="Helical" evidence="2">
    <location>
        <begin position="455"/>
        <end position="479"/>
    </location>
</feature>
<evidence type="ECO:0000313" key="3">
    <source>
        <dbReference type="EMBL" id="KAG4413941.1"/>
    </source>
</evidence>
<dbReference type="AlphaFoldDB" id="A0A8H7T6M5"/>
<feature type="compositionally biased region" description="Basic and acidic residues" evidence="1">
    <location>
        <begin position="313"/>
        <end position="329"/>
    </location>
</feature>
<feature type="region of interest" description="Disordered" evidence="1">
    <location>
        <begin position="26"/>
        <end position="51"/>
    </location>
</feature>
<name>A0A8H7T6M5_9HELO</name>
<dbReference type="EMBL" id="JAFJYH010000288">
    <property type="protein sequence ID" value="KAG4413941.1"/>
    <property type="molecule type" value="Genomic_DNA"/>
</dbReference>
<comment type="caution">
    <text evidence="3">The sequence shown here is derived from an EMBL/GenBank/DDBJ whole genome shotgun (WGS) entry which is preliminary data.</text>
</comment>
<protein>
    <submittedName>
        <fullName evidence="3">Uncharacterized protein</fullName>
    </submittedName>
</protein>